<dbReference type="InterPro" id="IPR000210">
    <property type="entry name" value="BTB/POZ_dom"/>
</dbReference>
<dbReference type="SUPFAM" id="SSF54695">
    <property type="entry name" value="POZ domain"/>
    <property type="match status" value="1"/>
</dbReference>
<proteinExistence type="predicted"/>
<sequence length="246" mass="28303">MNITAPVPGEPPRYSDLMTIHPAEQITLDVSGQRFITAIPTLAEKSQYFRDFFRGDWRAALRDDGTVFVDSDPEVFQHIVKYLRRGIFPLSYDQKKGHNYKLYADILAEARHFRIPKLERWLTDQLYLNCITSSTVWSSSFKDDKIQGGYQTTSTWRSDIVSTQLVRNDINVVRRLICGHEAEGRNPCSKRSCVVGCSGLKDDVETYRWAEVGKSLTFHHGWCSDTGKEFVEYWERISRPAPPSKS</sequence>
<dbReference type="InterPro" id="IPR003131">
    <property type="entry name" value="T1-type_BTB"/>
</dbReference>
<dbReference type="PANTHER" id="PTHR11145:SF8">
    <property type="entry name" value="RE57120P"/>
    <property type="match status" value="1"/>
</dbReference>
<reference evidence="2 3" key="1">
    <citation type="submission" date="2024-09" db="EMBL/GenBank/DDBJ databases">
        <title>Itraconazole resistance in Madurella fahalii resulting from another homologue of gene encoding cytochrome P450 14-alpha sterol demethylase (CYP51).</title>
        <authorList>
            <person name="Yoshioka I."/>
            <person name="Fahal A.H."/>
            <person name="Kaneko S."/>
            <person name="Yaguchi T."/>
        </authorList>
    </citation>
    <scope>NUCLEOTIDE SEQUENCE [LARGE SCALE GENOMIC DNA]</scope>
    <source>
        <strain evidence="2 3">IFM 68171</strain>
    </source>
</reference>
<dbReference type="EMBL" id="BAAFSV010000003">
    <property type="protein sequence ID" value="GAB1316388.1"/>
    <property type="molecule type" value="Genomic_DNA"/>
</dbReference>
<evidence type="ECO:0000313" key="3">
    <source>
        <dbReference type="Proteomes" id="UP001628179"/>
    </source>
</evidence>
<name>A0ABQ0GF78_9PEZI</name>
<dbReference type="CDD" id="cd18316">
    <property type="entry name" value="BTB_POZ_KCTD-like"/>
    <property type="match status" value="1"/>
</dbReference>
<dbReference type="RefSeq" id="XP_070918119.1">
    <property type="nucleotide sequence ID" value="XM_071062018.1"/>
</dbReference>
<accession>A0ABQ0GF78</accession>
<evidence type="ECO:0000313" key="2">
    <source>
        <dbReference type="EMBL" id="GAB1316388.1"/>
    </source>
</evidence>
<dbReference type="PANTHER" id="PTHR11145">
    <property type="entry name" value="BTB/POZ DOMAIN-CONTAINING ADAPTER FOR CUL3-MEDIATED RHOA DEGRADATION PROTEIN FAMILY MEMBER"/>
    <property type="match status" value="1"/>
</dbReference>
<gene>
    <name evidence="2" type="ORF">MFIFM68171_06598</name>
</gene>
<dbReference type="PROSITE" id="PS50097">
    <property type="entry name" value="BTB"/>
    <property type="match status" value="1"/>
</dbReference>
<feature type="domain" description="BTB" evidence="1">
    <location>
        <begin position="24"/>
        <end position="92"/>
    </location>
</feature>
<dbReference type="Pfam" id="PF02214">
    <property type="entry name" value="BTB_2"/>
    <property type="match status" value="1"/>
</dbReference>
<dbReference type="GeneID" id="98177341"/>
<dbReference type="Gene3D" id="3.30.710.10">
    <property type="entry name" value="Potassium Channel Kv1.1, Chain A"/>
    <property type="match status" value="1"/>
</dbReference>
<evidence type="ECO:0000259" key="1">
    <source>
        <dbReference type="PROSITE" id="PS50097"/>
    </source>
</evidence>
<organism evidence="2 3">
    <name type="scientific">Madurella fahalii</name>
    <dbReference type="NCBI Taxonomy" id="1157608"/>
    <lineage>
        <taxon>Eukaryota</taxon>
        <taxon>Fungi</taxon>
        <taxon>Dikarya</taxon>
        <taxon>Ascomycota</taxon>
        <taxon>Pezizomycotina</taxon>
        <taxon>Sordariomycetes</taxon>
        <taxon>Sordariomycetidae</taxon>
        <taxon>Sordariales</taxon>
        <taxon>Sordariales incertae sedis</taxon>
        <taxon>Madurella</taxon>
    </lineage>
</organism>
<comment type="caution">
    <text evidence="2">The sequence shown here is derived from an EMBL/GenBank/DDBJ whole genome shotgun (WGS) entry which is preliminary data.</text>
</comment>
<protein>
    <recommendedName>
        <fullName evidence="1">BTB domain-containing protein</fullName>
    </recommendedName>
</protein>
<dbReference type="InterPro" id="IPR045068">
    <property type="entry name" value="BACURD1-3"/>
</dbReference>
<dbReference type="Proteomes" id="UP001628179">
    <property type="component" value="Unassembled WGS sequence"/>
</dbReference>
<dbReference type="SMART" id="SM00225">
    <property type="entry name" value="BTB"/>
    <property type="match status" value="1"/>
</dbReference>
<dbReference type="InterPro" id="IPR011333">
    <property type="entry name" value="SKP1/BTB/POZ_sf"/>
</dbReference>
<keyword evidence="3" id="KW-1185">Reference proteome</keyword>